<dbReference type="InterPro" id="IPR050415">
    <property type="entry name" value="MRET"/>
</dbReference>
<dbReference type="InterPro" id="IPR005303">
    <property type="entry name" value="MOCOS_middle"/>
</dbReference>
<dbReference type="SUPFAM" id="SSF54292">
    <property type="entry name" value="2Fe-2S ferredoxin-like"/>
    <property type="match status" value="1"/>
</dbReference>
<dbReference type="InterPro" id="IPR011037">
    <property type="entry name" value="Pyrv_Knase-like_insert_dom_sf"/>
</dbReference>
<dbReference type="Gene3D" id="3.10.20.30">
    <property type="match status" value="1"/>
</dbReference>
<dbReference type="Pfam" id="PF03473">
    <property type="entry name" value="MOSC"/>
    <property type="match status" value="1"/>
</dbReference>
<keyword evidence="3" id="KW-0001">2Fe-2S</keyword>
<dbReference type="PANTHER" id="PTHR47354:SF6">
    <property type="entry name" value="NADH OXIDOREDUCTASE HCR"/>
    <property type="match status" value="1"/>
</dbReference>
<dbReference type="Proteomes" id="UP000183794">
    <property type="component" value="Unassembled WGS sequence"/>
</dbReference>
<dbReference type="AlphaFoldDB" id="A0A1L0EK66"/>
<evidence type="ECO:0000256" key="1">
    <source>
        <dbReference type="ARBA" id="ARBA00001974"/>
    </source>
</evidence>
<dbReference type="InterPro" id="IPR012675">
    <property type="entry name" value="Beta-grasp_dom_sf"/>
</dbReference>
<dbReference type="PROSITE" id="PS51340">
    <property type="entry name" value="MOSC"/>
    <property type="match status" value="1"/>
</dbReference>
<proteinExistence type="inferred from homology"/>
<dbReference type="GO" id="GO:0051537">
    <property type="term" value="F:2 iron, 2 sulfur cluster binding"/>
    <property type="evidence" value="ECO:0007669"/>
    <property type="project" value="UniProtKB-KW"/>
</dbReference>
<evidence type="ECO:0000256" key="10">
    <source>
        <dbReference type="ARBA" id="ARBA00034078"/>
    </source>
</evidence>
<gene>
    <name evidence="15" type="ORF">NVI5450_3012</name>
</gene>
<dbReference type="Gene3D" id="2.40.30.10">
    <property type="entry name" value="Translation factors"/>
    <property type="match status" value="1"/>
</dbReference>
<dbReference type="PROSITE" id="PS00197">
    <property type="entry name" value="2FE2S_FER_1"/>
    <property type="match status" value="1"/>
</dbReference>
<dbReference type="Pfam" id="PF00175">
    <property type="entry name" value="NAD_binding_1"/>
    <property type="match status" value="1"/>
</dbReference>
<dbReference type="InterPro" id="IPR006058">
    <property type="entry name" value="2Fe2S_fd_BS"/>
</dbReference>
<dbReference type="InterPro" id="IPR008333">
    <property type="entry name" value="Cbr1-like_FAD-bd_dom"/>
</dbReference>
<dbReference type="GO" id="GO:0030151">
    <property type="term" value="F:molybdenum ion binding"/>
    <property type="evidence" value="ECO:0007669"/>
    <property type="project" value="InterPro"/>
</dbReference>
<evidence type="ECO:0000256" key="3">
    <source>
        <dbReference type="ARBA" id="ARBA00022714"/>
    </source>
</evidence>
<keyword evidence="6" id="KW-0560">Oxidoreductase</keyword>
<dbReference type="InterPro" id="IPR001433">
    <property type="entry name" value="OxRdtase_FAD/NAD-bd"/>
</dbReference>
<keyword evidence="9" id="KW-0830">Ubiquinone</keyword>
<evidence type="ECO:0000259" key="12">
    <source>
        <dbReference type="PROSITE" id="PS51085"/>
    </source>
</evidence>
<keyword evidence="2" id="KW-0285">Flavoprotein</keyword>
<dbReference type="PROSITE" id="PS51085">
    <property type="entry name" value="2FE2S_FER_2"/>
    <property type="match status" value="1"/>
</dbReference>
<name>A0A1L0EK66_9GAMM</name>
<dbReference type="InterPro" id="IPR017938">
    <property type="entry name" value="Riboflavin_synthase-like_b-brl"/>
</dbReference>
<evidence type="ECO:0000256" key="7">
    <source>
        <dbReference type="ARBA" id="ARBA00023004"/>
    </source>
</evidence>
<dbReference type="InterPro" id="IPR005302">
    <property type="entry name" value="MoCF_Sase_C"/>
</dbReference>
<dbReference type="SUPFAM" id="SSF63380">
    <property type="entry name" value="Riboflavin synthase domain-like"/>
    <property type="match status" value="1"/>
</dbReference>
<dbReference type="InterPro" id="IPR001041">
    <property type="entry name" value="2Fe-2S_ferredoxin-type"/>
</dbReference>
<dbReference type="PANTHER" id="PTHR47354">
    <property type="entry name" value="NADH OXIDOREDUCTASE HCR"/>
    <property type="match status" value="1"/>
</dbReference>
<dbReference type="SUPFAM" id="SSF141673">
    <property type="entry name" value="MOSC N-terminal domain-like"/>
    <property type="match status" value="1"/>
</dbReference>
<dbReference type="PROSITE" id="PS51384">
    <property type="entry name" value="FAD_FR"/>
    <property type="match status" value="1"/>
</dbReference>
<dbReference type="EMBL" id="FPLD01000079">
    <property type="protein sequence ID" value="SGZ06138.1"/>
    <property type="molecule type" value="Genomic_DNA"/>
</dbReference>
<dbReference type="InterPro" id="IPR036010">
    <property type="entry name" value="2Fe-2S_ferredoxin-like_sf"/>
</dbReference>
<protein>
    <submittedName>
        <fullName evidence="15">Uncharacterized protein</fullName>
    </submittedName>
</protein>
<sequence length="638" mass="70891">MAKINLSALAIYPLKSAKAINLTHSHVSEMGLDHDRRFVISDMQGQFITGRTQPKITRIKIEVVAQGIMLSAPLMPPIAFTFKELQQDYTDVTVWGTTIQGQRCSEEINQWLGKFLQIDCQLLYFGAGSSRLVPNFDKQLSFADGYPILLISQASLDELNRSTLRPIDMSQFRANFIVTGCEPFAEDSWKRIKIGNAEFELVKPCERCIFTTLSPGEISFSEDKEPLKTLSLFRKGNDGKIDFGQNLVSHNDADIKLGDKVEVLEYHAPKFYADNRPKQKPVVSAPKAVVNHHTEPQAKTLWDKSETRQLCCVAVIDETPDTKTFRFRVEPAALLNYKPGQFITLNLKIGQDLVMRNYTLSSSPSRPDLLAITVKRVPDGKASNWLNDNLAVGDRLGASSPRGPFHAFTATTQKLLLLSAGSGITPMLSMARYYADTECDKDIVFFYCAKTAADLIALDELQLLTRQHTNMRLVLTLTAESTQSDWAGLRGRIDQQMLADVVRDISDRSSYVCGPETFMTTMTTALTALSVPAEQKFQESFGDHKHSEIPGKPVNILLDSWDISFVGDNKTTLLEQAEKNGVNIPYNCRAGYCGVCRVTLESGEVRVLADHALTDDGKKAKKILACSCIPQTDVVISA</sequence>
<comment type="similarity">
    <text evidence="11">In the N-terminal section; belongs to the FAD-binding oxidoreductase type 6 family.</text>
</comment>
<keyword evidence="8" id="KW-0411">Iron-sulfur</keyword>
<dbReference type="SUPFAM" id="SSF52343">
    <property type="entry name" value="Ferredoxin reductase-like, C-terminal NADP-linked domain"/>
    <property type="match status" value="1"/>
</dbReference>
<dbReference type="SUPFAM" id="SSF50800">
    <property type="entry name" value="PK beta-barrel domain-like"/>
    <property type="match status" value="1"/>
</dbReference>
<dbReference type="Pfam" id="PF00970">
    <property type="entry name" value="FAD_binding_6"/>
    <property type="match status" value="1"/>
</dbReference>
<evidence type="ECO:0000313" key="16">
    <source>
        <dbReference type="Proteomes" id="UP000183794"/>
    </source>
</evidence>
<evidence type="ECO:0000259" key="14">
    <source>
        <dbReference type="PROSITE" id="PS51384"/>
    </source>
</evidence>
<evidence type="ECO:0000256" key="5">
    <source>
        <dbReference type="ARBA" id="ARBA00022827"/>
    </source>
</evidence>
<feature type="domain" description="FAD-binding FR-type" evidence="14">
    <location>
        <begin position="305"/>
        <end position="408"/>
    </location>
</feature>
<dbReference type="GO" id="GO:0016491">
    <property type="term" value="F:oxidoreductase activity"/>
    <property type="evidence" value="ECO:0007669"/>
    <property type="project" value="UniProtKB-KW"/>
</dbReference>
<keyword evidence="5" id="KW-0274">FAD</keyword>
<dbReference type="CDD" id="cd00207">
    <property type="entry name" value="fer2"/>
    <property type="match status" value="1"/>
</dbReference>
<dbReference type="OrthoDB" id="581532at2"/>
<dbReference type="InterPro" id="IPR017927">
    <property type="entry name" value="FAD-bd_FR_type"/>
</dbReference>
<dbReference type="GO" id="GO:0030170">
    <property type="term" value="F:pyridoxal phosphate binding"/>
    <property type="evidence" value="ECO:0007669"/>
    <property type="project" value="InterPro"/>
</dbReference>
<dbReference type="InterPro" id="IPR039261">
    <property type="entry name" value="FNR_nucleotide-bd"/>
</dbReference>
<feature type="domain" description="MOSC" evidence="13">
    <location>
        <begin position="120"/>
        <end position="264"/>
    </location>
</feature>
<evidence type="ECO:0000256" key="6">
    <source>
        <dbReference type="ARBA" id="ARBA00023002"/>
    </source>
</evidence>
<feature type="domain" description="2Fe-2S ferredoxin-type" evidence="12">
    <location>
        <begin position="552"/>
        <end position="638"/>
    </location>
</feature>
<keyword evidence="7" id="KW-0408">Iron</keyword>
<evidence type="ECO:0000256" key="4">
    <source>
        <dbReference type="ARBA" id="ARBA00022723"/>
    </source>
</evidence>
<dbReference type="RefSeq" id="WP_075518312.1">
    <property type="nucleotide sequence ID" value="NZ_FPLD01000079.1"/>
</dbReference>
<organism evidence="15 16">
    <name type="scientific">Moritella viscosa</name>
    <dbReference type="NCBI Taxonomy" id="80854"/>
    <lineage>
        <taxon>Bacteria</taxon>
        <taxon>Pseudomonadati</taxon>
        <taxon>Pseudomonadota</taxon>
        <taxon>Gammaproteobacteria</taxon>
        <taxon>Alteromonadales</taxon>
        <taxon>Moritellaceae</taxon>
        <taxon>Moritella</taxon>
    </lineage>
</organism>
<dbReference type="Pfam" id="PF03476">
    <property type="entry name" value="MOSC_N"/>
    <property type="match status" value="1"/>
</dbReference>
<accession>A0A1L0EK66</accession>
<dbReference type="Gene3D" id="3.40.50.80">
    <property type="entry name" value="Nucleotide-binding domain of ferredoxin-NADP reductase (FNR) module"/>
    <property type="match status" value="1"/>
</dbReference>
<evidence type="ECO:0000256" key="8">
    <source>
        <dbReference type="ARBA" id="ARBA00023014"/>
    </source>
</evidence>
<evidence type="ECO:0000313" key="15">
    <source>
        <dbReference type="EMBL" id="SGZ06138.1"/>
    </source>
</evidence>
<evidence type="ECO:0000259" key="13">
    <source>
        <dbReference type="PROSITE" id="PS51340"/>
    </source>
</evidence>
<evidence type="ECO:0000256" key="2">
    <source>
        <dbReference type="ARBA" id="ARBA00022630"/>
    </source>
</evidence>
<keyword evidence="4" id="KW-0479">Metal-binding</keyword>
<dbReference type="Pfam" id="PF00111">
    <property type="entry name" value="Fer2"/>
    <property type="match status" value="1"/>
</dbReference>
<evidence type="ECO:0000256" key="11">
    <source>
        <dbReference type="ARBA" id="ARBA00061434"/>
    </source>
</evidence>
<dbReference type="CDD" id="cd06215">
    <property type="entry name" value="FNR_iron_sulfur_binding_1"/>
    <property type="match status" value="1"/>
</dbReference>
<reference evidence="15 16" key="1">
    <citation type="submission" date="2016-11" db="EMBL/GenBank/DDBJ databases">
        <authorList>
            <person name="Jaros S."/>
            <person name="Januszkiewicz K."/>
            <person name="Wedrychowicz H."/>
        </authorList>
    </citation>
    <scope>NUCLEOTIDE SEQUENCE [LARGE SCALE GENOMIC DNA]</scope>
    <source>
        <strain evidence="15">NVI 5450</strain>
    </source>
</reference>
<comment type="cofactor">
    <cofactor evidence="10">
        <name>[2Fe-2S] cluster</name>
        <dbReference type="ChEBI" id="CHEBI:190135"/>
    </cofactor>
</comment>
<comment type="cofactor">
    <cofactor evidence="1">
        <name>FAD</name>
        <dbReference type="ChEBI" id="CHEBI:57692"/>
    </cofactor>
</comment>
<evidence type="ECO:0000256" key="9">
    <source>
        <dbReference type="ARBA" id="ARBA00023075"/>
    </source>
</evidence>